<gene>
    <name evidence="1" type="ORF">H8Z77_01865</name>
</gene>
<dbReference type="EMBL" id="JACOQK010000001">
    <property type="protein sequence ID" value="MBC5786768.1"/>
    <property type="molecule type" value="Genomic_DNA"/>
</dbReference>
<accession>A0ABR7INU4</accession>
<proteinExistence type="predicted"/>
<keyword evidence="2" id="KW-1185">Reference proteome</keyword>
<dbReference type="Pfam" id="PF16784">
    <property type="entry name" value="HNHc_6"/>
    <property type="match status" value="1"/>
</dbReference>
<dbReference type="InterPro" id="IPR041242">
    <property type="entry name" value="HNHc_6"/>
</dbReference>
<dbReference type="Proteomes" id="UP000649151">
    <property type="component" value="Unassembled WGS sequence"/>
</dbReference>
<evidence type="ECO:0000313" key="2">
    <source>
        <dbReference type="Proteomes" id="UP000649151"/>
    </source>
</evidence>
<reference evidence="1 2" key="1">
    <citation type="submission" date="2020-08" db="EMBL/GenBank/DDBJ databases">
        <title>Genome public.</title>
        <authorList>
            <person name="Liu C."/>
            <person name="Sun Q."/>
        </authorList>
    </citation>
    <scope>NUCLEOTIDE SEQUENCE [LARGE SCALE GENOMIC DNA]</scope>
    <source>
        <strain evidence="1 2">NSJ-27</strain>
    </source>
</reference>
<evidence type="ECO:0000313" key="1">
    <source>
        <dbReference type="EMBL" id="MBC5786768.1"/>
    </source>
</evidence>
<name>A0ABR7INU4_9CLOT</name>
<organism evidence="1 2">
    <name type="scientific">Clostridium facile</name>
    <dbReference type="NCBI Taxonomy" id="2763035"/>
    <lineage>
        <taxon>Bacteria</taxon>
        <taxon>Bacillati</taxon>
        <taxon>Bacillota</taxon>
        <taxon>Clostridia</taxon>
        <taxon>Eubacteriales</taxon>
        <taxon>Clostridiaceae</taxon>
        <taxon>Clostridium</taxon>
    </lineage>
</organism>
<sequence>MIGYIHKYDGEYLYIVAKYPFSGELARKEITQCEIRLDDGRHISVDQRKKIYATMRDISLYTGHTPDEVKALMKYDFIAKSGHDYFSLSDTDMTTANQFLNFLIDFCIEFDIPCADSLLERSPDIARYLYKCLVEKKCCITGKKAELHHVDAVGRGRNRKDIIHKGMRVLPLCREMHTLAHNMGRDSFCEKYHIFGIKLDTYLCGIWKVRAE</sequence>
<comment type="caution">
    <text evidence="1">The sequence shown here is derived from an EMBL/GenBank/DDBJ whole genome shotgun (WGS) entry which is preliminary data.</text>
</comment>
<dbReference type="RefSeq" id="WP_186995998.1">
    <property type="nucleotide sequence ID" value="NZ_JACOQK010000001.1"/>
</dbReference>
<protein>
    <submittedName>
        <fullName evidence="1">Uncharacterized protein</fullName>
    </submittedName>
</protein>